<dbReference type="SUPFAM" id="SSF75005">
    <property type="entry name" value="Arabinanase/levansucrase/invertase"/>
    <property type="match status" value="1"/>
</dbReference>
<evidence type="ECO:0000256" key="7">
    <source>
        <dbReference type="RuleBase" id="RU361187"/>
    </source>
</evidence>
<keyword evidence="3 7" id="KW-0378">Hydrolase</keyword>
<dbReference type="Gene3D" id="2.60.120.260">
    <property type="entry name" value="Galactose-binding domain-like"/>
    <property type="match status" value="1"/>
</dbReference>
<evidence type="ECO:0000256" key="6">
    <source>
        <dbReference type="PIRSR" id="PIRSR606710-2"/>
    </source>
</evidence>
<protein>
    <submittedName>
        <fullName evidence="8">Glycosyl hydrolase, family 43</fullName>
    </submittedName>
</protein>
<comment type="similarity">
    <text evidence="1 7">Belongs to the glycosyl hydrolase 43 family.</text>
</comment>
<dbReference type="Proteomes" id="UP000004259">
    <property type="component" value="Unassembled WGS sequence"/>
</dbReference>
<keyword evidence="5 7" id="KW-0326">Glycosidase</keyword>
<dbReference type="STRING" id="246199.CUS_7675"/>
<evidence type="ECO:0000256" key="2">
    <source>
        <dbReference type="ARBA" id="ARBA00022651"/>
    </source>
</evidence>
<keyword evidence="4" id="KW-0119">Carbohydrate metabolism</keyword>
<evidence type="ECO:0000256" key="3">
    <source>
        <dbReference type="ARBA" id="ARBA00022801"/>
    </source>
</evidence>
<dbReference type="AlphaFoldDB" id="E9SHE6"/>
<accession>E9SHE6</accession>
<evidence type="ECO:0000256" key="1">
    <source>
        <dbReference type="ARBA" id="ARBA00009865"/>
    </source>
</evidence>
<dbReference type="PANTHER" id="PTHR43772:SF2">
    <property type="entry name" value="PUTATIVE (AFU_ORTHOLOGUE AFUA_2G04480)-RELATED"/>
    <property type="match status" value="1"/>
</dbReference>
<name>E9SHE6_RUMAL</name>
<dbReference type="GO" id="GO:0045493">
    <property type="term" value="P:xylan catabolic process"/>
    <property type="evidence" value="ECO:0007669"/>
    <property type="project" value="UniProtKB-KW"/>
</dbReference>
<sequence length="515" mass="58058">MGFVTGFCLNFKADRYKNAVNKRIYAKNLKFCIAAVFVVCQRDNHIFLYDVPAAPTAGKVHQRDELIYRRNCSMPNPILPLWEYIPDAEPRVFGDRVYLYGSHDRAGCDMFCDYKLKVWSAPLDDLNNWVCHGDSFRTKDGGERPADTPWTRSECYAPDVIEKDGKYYLYAYIVGSKGAVGVSDKPEGPFELLGQYIYGEGEKVGDDGIFNDAGVLVDDDGKVYVYYGFTESNMNEIDPADMHTVVPNSYMRPVIPDDESVPEEQRFFEASSPRKINGRYYLIYSPCKGSRLAYATADSPRGPFTYRGYIIDNSVDYPGGNDHGSVANINGQWYIFYHRMTNNTIMSRRACVEKIEILEDGTIPTVEMTSLGFEDSLDPYKPTPAEIACVLKGGCYITEKDVFTRVITNIKDGAVFGYKYFDFGEDFTGDSLTLAMKVRGMGADCKVKVMLDAEDGEEIGELTVGRADGVYTCKVKNVTGRHALYFKPYHGVEGWIKPSFDEKCLFEAESFVIMK</sequence>
<dbReference type="InterPro" id="IPR052176">
    <property type="entry name" value="Glycosyl_Hydrlase_43_Enz"/>
</dbReference>
<reference evidence="8 9" key="1">
    <citation type="submission" date="2011-02" db="EMBL/GenBank/DDBJ databases">
        <authorList>
            <person name="Nelson K.E."/>
            <person name="Sutton G."/>
            <person name="Torralba M."/>
            <person name="Durkin S."/>
            <person name="Harkins D."/>
            <person name="Montgomery R."/>
            <person name="Ziemer C."/>
            <person name="Klaassens E."/>
            <person name="Ocuiv P."/>
            <person name="Morrison M."/>
        </authorList>
    </citation>
    <scope>NUCLEOTIDE SEQUENCE [LARGE SCALE GENOMIC DNA]</scope>
    <source>
        <strain evidence="8 9">8</strain>
    </source>
</reference>
<organism evidence="8 9">
    <name type="scientific">Ruminococcus albus 8</name>
    <dbReference type="NCBI Taxonomy" id="246199"/>
    <lineage>
        <taxon>Bacteria</taxon>
        <taxon>Bacillati</taxon>
        <taxon>Bacillota</taxon>
        <taxon>Clostridia</taxon>
        <taxon>Eubacteriales</taxon>
        <taxon>Oscillospiraceae</taxon>
        <taxon>Ruminococcus</taxon>
    </lineage>
</organism>
<dbReference type="Pfam" id="PF04616">
    <property type="entry name" value="Glyco_hydro_43"/>
    <property type="match status" value="1"/>
</dbReference>
<keyword evidence="2" id="KW-0858">Xylan degradation</keyword>
<keyword evidence="9" id="KW-1185">Reference proteome</keyword>
<feature type="site" description="Important for catalytic activity, responsible for pKa modulation of the active site Glu and correct orientation of both the proton donor and substrate" evidence="6">
    <location>
        <position position="212"/>
    </location>
</feature>
<dbReference type="Gene3D" id="2.115.10.20">
    <property type="entry name" value="Glycosyl hydrolase domain, family 43"/>
    <property type="match status" value="1"/>
</dbReference>
<evidence type="ECO:0000313" key="9">
    <source>
        <dbReference type="Proteomes" id="UP000004259"/>
    </source>
</evidence>
<dbReference type="InterPro" id="IPR006710">
    <property type="entry name" value="Glyco_hydro_43"/>
</dbReference>
<dbReference type="EMBL" id="ADKM02000130">
    <property type="protein sequence ID" value="EGC01486.1"/>
    <property type="molecule type" value="Genomic_DNA"/>
</dbReference>
<evidence type="ECO:0000313" key="8">
    <source>
        <dbReference type="EMBL" id="EGC01486.1"/>
    </source>
</evidence>
<gene>
    <name evidence="8" type="ORF">CUS_7675</name>
</gene>
<evidence type="ECO:0000256" key="4">
    <source>
        <dbReference type="ARBA" id="ARBA00023277"/>
    </source>
</evidence>
<dbReference type="eggNOG" id="COG3507">
    <property type="taxonomic scope" value="Bacteria"/>
</dbReference>
<dbReference type="GO" id="GO:0004553">
    <property type="term" value="F:hydrolase activity, hydrolyzing O-glycosyl compounds"/>
    <property type="evidence" value="ECO:0007669"/>
    <property type="project" value="InterPro"/>
</dbReference>
<comment type="caution">
    <text evidence="8">The sequence shown here is derived from an EMBL/GenBank/DDBJ whole genome shotgun (WGS) entry which is preliminary data.</text>
</comment>
<dbReference type="InterPro" id="IPR023296">
    <property type="entry name" value="Glyco_hydro_beta-prop_sf"/>
</dbReference>
<evidence type="ECO:0000256" key="5">
    <source>
        <dbReference type="ARBA" id="ARBA00023295"/>
    </source>
</evidence>
<dbReference type="PANTHER" id="PTHR43772">
    <property type="entry name" value="ENDO-1,4-BETA-XYLANASE"/>
    <property type="match status" value="1"/>
</dbReference>
<keyword evidence="2" id="KW-0624">Polysaccharide degradation</keyword>
<dbReference type="CDD" id="cd18620">
    <property type="entry name" value="GH43_XylA-like"/>
    <property type="match status" value="1"/>
</dbReference>
<dbReference type="CDD" id="cd04084">
    <property type="entry name" value="CBM6_xylanase-like"/>
    <property type="match status" value="1"/>
</dbReference>
<proteinExistence type="inferred from homology"/>